<dbReference type="InterPro" id="IPR036291">
    <property type="entry name" value="NAD(P)-bd_dom_sf"/>
</dbReference>
<dbReference type="InterPro" id="IPR013154">
    <property type="entry name" value="ADH-like_N"/>
</dbReference>
<dbReference type="SUPFAM" id="SSF50129">
    <property type="entry name" value="GroES-like"/>
    <property type="match status" value="1"/>
</dbReference>
<dbReference type="SMART" id="SM00829">
    <property type="entry name" value="PKS_ER"/>
    <property type="match status" value="1"/>
</dbReference>
<keyword evidence="3" id="KW-0479">Metal-binding</keyword>
<dbReference type="Gene3D" id="3.40.50.720">
    <property type="entry name" value="NAD(P)-binding Rossmann-like Domain"/>
    <property type="match status" value="1"/>
</dbReference>
<dbReference type="GO" id="GO:0005737">
    <property type="term" value="C:cytoplasm"/>
    <property type="evidence" value="ECO:0007669"/>
    <property type="project" value="TreeGrafter"/>
</dbReference>
<accession>A0A8H3WPC9</accession>
<evidence type="ECO:0000256" key="1">
    <source>
        <dbReference type="ARBA" id="ARBA00001947"/>
    </source>
</evidence>
<evidence type="ECO:0000256" key="5">
    <source>
        <dbReference type="ARBA" id="ARBA00023002"/>
    </source>
</evidence>
<dbReference type="InterPro" id="IPR013149">
    <property type="entry name" value="ADH-like_C"/>
</dbReference>
<dbReference type="SUPFAM" id="SSF51735">
    <property type="entry name" value="NAD(P)-binding Rossmann-fold domains"/>
    <property type="match status" value="1"/>
</dbReference>
<keyword evidence="5" id="KW-0560">Oxidoreductase</keyword>
<evidence type="ECO:0000256" key="6">
    <source>
        <dbReference type="ARBA" id="ARBA00023027"/>
    </source>
</evidence>
<comment type="caution">
    <text evidence="8">The sequence shown here is derived from an EMBL/GenBank/DDBJ whole genome shotgun (WGS) entry which is preliminary data.</text>
</comment>
<dbReference type="OrthoDB" id="1879366at2759"/>
<evidence type="ECO:0000259" key="7">
    <source>
        <dbReference type="SMART" id="SM00829"/>
    </source>
</evidence>
<dbReference type="AlphaFoldDB" id="A0A8H3WPC9"/>
<gene>
    <name evidence="8" type="ORF">GQ607_004884</name>
</gene>
<sequence length="350" mass="37483">MGSIQPQPPKTMEAGQWNPELQKVVVNEIPVPEPNKNEFLVKIRSASLCHSDVLAIQQAEKTVTLGHEGVGHIVSMHPSAEEKGFSLGDAVGFLYIRGCCFTCSGCQVHNLHCETGKQLLQGFVVDGFFAEYALVDYHNAIVLDESKWNMDAASAVFCAGITAFHSVDSCELSPGDWFGVVGCGGLGQLATQYAKAMGLKVVGIDVADANLEETKKQGADVVFNSMSNSEWAQDIKKLTGGGVQAVAVYTNAPPAFASATSCLALGGTLMIIGVSKEPIKIDGMDLLLGRYKIKADSTSVPQRMQKAVEFTAKHGIMPVVEIRDGLEDLASMVEDMEKGKVAKRQGIAFR</sequence>
<dbReference type="InterPro" id="IPR020843">
    <property type="entry name" value="ER"/>
</dbReference>
<dbReference type="Proteomes" id="UP000434172">
    <property type="component" value="Unassembled WGS sequence"/>
</dbReference>
<protein>
    <submittedName>
        <fullName evidence="8">Alcohol dehydrogenase GroES-like domain-containing protein</fullName>
    </submittedName>
</protein>
<evidence type="ECO:0000256" key="4">
    <source>
        <dbReference type="ARBA" id="ARBA00022833"/>
    </source>
</evidence>
<dbReference type="EMBL" id="WOWK01000020">
    <property type="protein sequence ID" value="KAF0328053.1"/>
    <property type="molecule type" value="Genomic_DNA"/>
</dbReference>
<dbReference type="Gene3D" id="3.90.180.10">
    <property type="entry name" value="Medium-chain alcohol dehydrogenases, catalytic domain"/>
    <property type="match status" value="1"/>
</dbReference>
<keyword evidence="6" id="KW-0520">NAD</keyword>
<organism evidence="8 9">
    <name type="scientific">Colletotrichum asianum</name>
    <dbReference type="NCBI Taxonomy" id="702518"/>
    <lineage>
        <taxon>Eukaryota</taxon>
        <taxon>Fungi</taxon>
        <taxon>Dikarya</taxon>
        <taxon>Ascomycota</taxon>
        <taxon>Pezizomycotina</taxon>
        <taxon>Sordariomycetes</taxon>
        <taxon>Hypocreomycetidae</taxon>
        <taxon>Glomerellales</taxon>
        <taxon>Glomerellaceae</taxon>
        <taxon>Colletotrichum</taxon>
        <taxon>Colletotrichum gloeosporioides species complex</taxon>
    </lineage>
</organism>
<name>A0A8H3WPC9_9PEZI</name>
<evidence type="ECO:0000313" key="8">
    <source>
        <dbReference type="EMBL" id="KAF0328053.1"/>
    </source>
</evidence>
<dbReference type="Pfam" id="PF00107">
    <property type="entry name" value="ADH_zinc_N"/>
    <property type="match status" value="1"/>
</dbReference>
<dbReference type="PANTHER" id="PTHR42940">
    <property type="entry name" value="ALCOHOL DEHYDROGENASE 1-RELATED"/>
    <property type="match status" value="1"/>
</dbReference>
<dbReference type="GO" id="GO:0004022">
    <property type="term" value="F:alcohol dehydrogenase (NAD+) activity"/>
    <property type="evidence" value="ECO:0007669"/>
    <property type="project" value="TreeGrafter"/>
</dbReference>
<feature type="domain" description="Enoyl reductase (ER)" evidence="7">
    <location>
        <begin position="19"/>
        <end position="341"/>
    </location>
</feature>
<proteinExistence type="inferred from homology"/>
<comment type="similarity">
    <text evidence="2">Belongs to the zinc-containing alcohol dehydrogenase family.</text>
</comment>
<dbReference type="Pfam" id="PF08240">
    <property type="entry name" value="ADH_N"/>
    <property type="match status" value="1"/>
</dbReference>
<keyword evidence="4" id="KW-0862">Zinc</keyword>
<keyword evidence="9" id="KW-1185">Reference proteome</keyword>
<reference evidence="8 9" key="1">
    <citation type="submission" date="2019-12" db="EMBL/GenBank/DDBJ databases">
        <title>A genome sequence resource for the geographically widespread anthracnose pathogen Colletotrichum asianum.</title>
        <authorList>
            <person name="Meng Y."/>
        </authorList>
    </citation>
    <scope>NUCLEOTIDE SEQUENCE [LARGE SCALE GENOMIC DNA]</scope>
    <source>
        <strain evidence="8 9">ICMP 18580</strain>
    </source>
</reference>
<evidence type="ECO:0000256" key="3">
    <source>
        <dbReference type="ARBA" id="ARBA00022723"/>
    </source>
</evidence>
<comment type="cofactor">
    <cofactor evidence="1">
        <name>Zn(2+)</name>
        <dbReference type="ChEBI" id="CHEBI:29105"/>
    </cofactor>
</comment>
<dbReference type="GO" id="GO:0046872">
    <property type="term" value="F:metal ion binding"/>
    <property type="evidence" value="ECO:0007669"/>
    <property type="project" value="UniProtKB-KW"/>
</dbReference>
<dbReference type="InterPro" id="IPR011032">
    <property type="entry name" value="GroES-like_sf"/>
</dbReference>
<dbReference type="PANTHER" id="PTHR42940:SF8">
    <property type="entry name" value="VACUOLAR PROTEIN SORTING-ASSOCIATED PROTEIN 11"/>
    <property type="match status" value="1"/>
</dbReference>
<evidence type="ECO:0000313" key="9">
    <source>
        <dbReference type="Proteomes" id="UP000434172"/>
    </source>
</evidence>
<evidence type="ECO:0000256" key="2">
    <source>
        <dbReference type="ARBA" id="ARBA00008072"/>
    </source>
</evidence>
<dbReference type="FunFam" id="3.40.50.720:FF:000039">
    <property type="entry name" value="Alcohol dehydrogenase AdhP"/>
    <property type="match status" value="1"/>
</dbReference>